<dbReference type="Pfam" id="PF20174">
    <property type="entry name" value="DUF6540"/>
    <property type="match status" value="1"/>
</dbReference>
<evidence type="ECO:0000313" key="2">
    <source>
        <dbReference type="Proteomes" id="UP000469558"/>
    </source>
</evidence>
<gene>
    <name evidence="1" type="ORF">LSUE1_G008407</name>
</gene>
<keyword evidence="2" id="KW-1185">Reference proteome</keyword>
<dbReference type="OrthoDB" id="2999773at2759"/>
<evidence type="ECO:0000313" key="1">
    <source>
        <dbReference type="EMBL" id="TVY64166.1"/>
    </source>
</evidence>
<proteinExistence type="predicted"/>
<dbReference type="AlphaFoldDB" id="A0A8T9BWM4"/>
<protein>
    <submittedName>
        <fullName evidence="1">Uncharacterized protein</fullName>
    </submittedName>
</protein>
<accession>A0A8T9BWM4</accession>
<dbReference type="EMBL" id="QGMK01001834">
    <property type="protein sequence ID" value="TVY64166.1"/>
    <property type="molecule type" value="Genomic_DNA"/>
</dbReference>
<organism evidence="1 2">
    <name type="scientific">Lachnellula suecica</name>
    <dbReference type="NCBI Taxonomy" id="602035"/>
    <lineage>
        <taxon>Eukaryota</taxon>
        <taxon>Fungi</taxon>
        <taxon>Dikarya</taxon>
        <taxon>Ascomycota</taxon>
        <taxon>Pezizomycotina</taxon>
        <taxon>Leotiomycetes</taxon>
        <taxon>Helotiales</taxon>
        <taxon>Lachnaceae</taxon>
        <taxon>Lachnellula</taxon>
    </lineage>
</organism>
<dbReference type="InterPro" id="IPR046670">
    <property type="entry name" value="DUF6540"/>
</dbReference>
<name>A0A8T9BWM4_9HELO</name>
<comment type="caution">
    <text evidence="1">The sequence shown here is derived from an EMBL/GenBank/DDBJ whole genome shotgun (WGS) entry which is preliminary data.</text>
</comment>
<reference evidence="1 2" key="1">
    <citation type="submission" date="2018-05" db="EMBL/GenBank/DDBJ databases">
        <title>Genome sequencing and assembly of the regulated plant pathogen Lachnellula willkommii and related sister species for the development of diagnostic species identification markers.</title>
        <authorList>
            <person name="Giroux E."/>
            <person name="Bilodeau G."/>
        </authorList>
    </citation>
    <scope>NUCLEOTIDE SEQUENCE [LARGE SCALE GENOMIC DNA]</scope>
    <source>
        <strain evidence="1 2">CBS 268.59</strain>
    </source>
</reference>
<sequence>MLRQIALLVYPARASKLNGVRAHWALFVPSSSAETKGTLIQVLGTPFTGYGLEFKRGYDLESVREKFQKHVLGDIEERWVADADGNGVDIQPRDEVEKWAKRIEVPGVHKEPLNPSSGRRCQEWTRDLVEVLVKRGILLESSVQVLDYAKSLEGVGA</sequence>
<dbReference type="Proteomes" id="UP000469558">
    <property type="component" value="Unassembled WGS sequence"/>
</dbReference>